<dbReference type="GO" id="GO:0032259">
    <property type="term" value="P:methylation"/>
    <property type="evidence" value="ECO:0007669"/>
    <property type="project" value="UniProtKB-KW"/>
</dbReference>
<dbReference type="SUPFAM" id="SSF53335">
    <property type="entry name" value="S-adenosyl-L-methionine-dependent methyltransferases"/>
    <property type="match status" value="1"/>
</dbReference>
<dbReference type="GO" id="GO:0046872">
    <property type="term" value="F:metal ion binding"/>
    <property type="evidence" value="ECO:0007669"/>
    <property type="project" value="UniProtKB-KW"/>
</dbReference>
<comment type="catalytic activity">
    <reaction evidence="5">
        <text>a 3-demethylubiquinone + S-adenosyl-L-methionine = a ubiquinone + S-adenosyl-L-homocysteine</text>
        <dbReference type="Rhea" id="RHEA:81215"/>
        <dbReference type="Rhea" id="RHEA-COMP:9565"/>
        <dbReference type="Rhea" id="RHEA-COMP:19654"/>
        <dbReference type="ChEBI" id="CHEBI:16389"/>
        <dbReference type="ChEBI" id="CHEBI:57856"/>
        <dbReference type="ChEBI" id="CHEBI:59789"/>
        <dbReference type="ChEBI" id="CHEBI:231825"/>
    </reaction>
</comment>
<evidence type="ECO:0000256" key="2">
    <source>
        <dbReference type="ARBA" id="ARBA00022679"/>
    </source>
</evidence>
<dbReference type="InterPro" id="IPR029063">
    <property type="entry name" value="SAM-dependent_MTases_sf"/>
</dbReference>
<keyword evidence="5" id="KW-0999">Mitochondrion inner membrane</keyword>
<dbReference type="EMBL" id="ML210148">
    <property type="protein sequence ID" value="TFK29638.1"/>
    <property type="molecule type" value="Genomic_DNA"/>
</dbReference>
<feature type="binding site" evidence="5">
    <location>
        <position position="198"/>
    </location>
    <ligand>
        <name>S-adenosyl-L-methionine</name>
        <dbReference type="ChEBI" id="CHEBI:59789"/>
    </ligand>
</feature>
<sequence length="339" mass="36935">MSSSSSLRILTRVCSRTKPSRRLTRSAEKRPLHLSASHRTAATAVHGHGATVNADEISHFSRLSAEWWDEQGEFAFLHRMNPVRVQFIQEKLAEIASDESESGAIVPPHSVLQGLDVLDVGCGGGLLSETLARLGANTTGIDASEANIGIASLHASADPSLRASGNLGYLHTTTDDLLTASSSTSSSPPKQYDVVASLEVLEHVDNPSHFLDTCCKLVKPGGHLFLSTIARTPLAYGLTILMAEHVLRKVSVGTHTYSKFVNPEELLDFFKRYPKGSPGDYQKWISSDATTYIPRHQAEIRGLIYNPFSASWSLGPRNSLAAAQCNYLMWVRKPKEGEV</sequence>
<proteinExistence type="inferred from homology"/>
<comment type="similarity">
    <text evidence="5">Belongs to the class I-like SAM-binding methyltransferase superfamily. UbiG/COQ3 family.</text>
</comment>
<comment type="catalytic activity">
    <reaction evidence="5">
        <text>a 3-demethylubiquinol + S-adenosyl-L-methionine = a ubiquinol + S-adenosyl-L-homocysteine + H(+)</text>
        <dbReference type="Rhea" id="RHEA:44380"/>
        <dbReference type="Rhea" id="RHEA-COMP:9566"/>
        <dbReference type="Rhea" id="RHEA-COMP:10914"/>
        <dbReference type="ChEBI" id="CHEBI:15378"/>
        <dbReference type="ChEBI" id="CHEBI:17976"/>
        <dbReference type="ChEBI" id="CHEBI:57856"/>
        <dbReference type="ChEBI" id="CHEBI:59789"/>
        <dbReference type="ChEBI" id="CHEBI:84422"/>
        <dbReference type="EC" id="2.1.1.64"/>
    </reaction>
</comment>
<dbReference type="Proteomes" id="UP000307440">
    <property type="component" value="Unassembled WGS sequence"/>
</dbReference>
<dbReference type="GO" id="GO:0031314">
    <property type="term" value="C:extrinsic component of mitochondrial inner membrane"/>
    <property type="evidence" value="ECO:0007669"/>
    <property type="project" value="UniProtKB-UniRule"/>
</dbReference>
<dbReference type="Gene3D" id="3.40.50.150">
    <property type="entry name" value="Vaccinia Virus protein VP39"/>
    <property type="match status" value="1"/>
</dbReference>
<evidence type="ECO:0000256" key="4">
    <source>
        <dbReference type="ARBA" id="ARBA00022691"/>
    </source>
</evidence>
<dbReference type="PANTHER" id="PTHR43464">
    <property type="entry name" value="METHYLTRANSFERASE"/>
    <property type="match status" value="1"/>
</dbReference>
<gene>
    <name evidence="5" type="primary">COQ3</name>
    <name evidence="6" type="ORF">FA15DRAFT_631481</name>
</gene>
<name>A0A5C3LA45_COPMA</name>
<feature type="binding site" evidence="5">
    <location>
        <position position="84"/>
    </location>
    <ligand>
        <name>S-adenosyl-L-methionine</name>
        <dbReference type="ChEBI" id="CHEBI:59789"/>
    </ligand>
</feature>
<comment type="pathway">
    <text evidence="5">Cofactor biosynthesis; ubiquinone biosynthesis.</text>
</comment>
<comment type="function">
    <text evidence="5">O-methyltransferase required for two non-consecutive steps during ubiquinone biosynthesis. Catalyzes the 2 O-methylation of 3,4-dihydroxy-5-(all-trans-polyprenyl)benzoic acid into 4-hydroxy-3-methoxy-5-(all-trans-polyprenyl)benzoic acid. Also catalyzes the last step of ubiquinone biosynthesis by mediating methylation of 3-demethylubiquinone into ubiquinone. Also able to mediate the methylation of 3-demethylubiquinol into ubiquinol.</text>
</comment>
<dbReference type="EC" id="2.1.1.64" evidence="5"/>
<keyword evidence="1 5" id="KW-0489">Methyltransferase</keyword>
<comment type="subunit">
    <text evidence="5">Component of a multi-subunit COQ enzyme complex, composed of at least COQ3, COQ4, COQ5, COQ6, COQ7 and COQ9.</text>
</comment>
<dbReference type="PANTHER" id="PTHR43464:SF19">
    <property type="entry name" value="UBIQUINONE BIOSYNTHESIS O-METHYLTRANSFERASE, MITOCHONDRIAL"/>
    <property type="match status" value="1"/>
</dbReference>
<feature type="binding site" evidence="5">
    <location>
        <position position="142"/>
    </location>
    <ligand>
        <name>S-adenosyl-L-methionine</name>
        <dbReference type="ChEBI" id="CHEBI:59789"/>
    </ligand>
</feature>
<dbReference type="HAMAP" id="MF_00472">
    <property type="entry name" value="UbiG"/>
    <property type="match status" value="1"/>
</dbReference>
<accession>A0A5C3LA45</accession>
<keyword evidence="7" id="KW-1185">Reference proteome</keyword>
<comment type="subcellular location">
    <subcellularLocation>
        <location evidence="5">Mitochondrion inner membrane</location>
        <topology evidence="5">Peripheral membrane protein</topology>
        <orientation evidence="5">Matrix side</orientation>
    </subcellularLocation>
</comment>
<organism evidence="6 7">
    <name type="scientific">Coprinopsis marcescibilis</name>
    <name type="common">Agaric fungus</name>
    <name type="synonym">Psathyrella marcescibilis</name>
    <dbReference type="NCBI Taxonomy" id="230819"/>
    <lineage>
        <taxon>Eukaryota</taxon>
        <taxon>Fungi</taxon>
        <taxon>Dikarya</taxon>
        <taxon>Basidiomycota</taxon>
        <taxon>Agaricomycotina</taxon>
        <taxon>Agaricomycetes</taxon>
        <taxon>Agaricomycetidae</taxon>
        <taxon>Agaricales</taxon>
        <taxon>Agaricineae</taxon>
        <taxon>Psathyrellaceae</taxon>
        <taxon>Coprinopsis</taxon>
    </lineage>
</organism>
<keyword evidence="4 5" id="KW-0949">S-adenosyl-L-methionine</keyword>
<reference evidence="6 7" key="1">
    <citation type="journal article" date="2019" name="Nat. Ecol. Evol.">
        <title>Megaphylogeny resolves global patterns of mushroom evolution.</title>
        <authorList>
            <person name="Varga T."/>
            <person name="Krizsan K."/>
            <person name="Foldi C."/>
            <person name="Dima B."/>
            <person name="Sanchez-Garcia M."/>
            <person name="Sanchez-Ramirez S."/>
            <person name="Szollosi G.J."/>
            <person name="Szarkandi J.G."/>
            <person name="Papp V."/>
            <person name="Albert L."/>
            <person name="Andreopoulos W."/>
            <person name="Angelini C."/>
            <person name="Antonin V."/>
            <person name="Barry K.W."/>
            <person name="Bougher N.L."/>
            <person name="Buchanan P."/>
            <person name="Buyck B."/>
            <person name="Bense V."/>
            <person name="Catcheside P."/>
            <person name="Chovatia M."/>
            <person name="Cooper J."/>
            <person name="Damon W."/>
            <person name="Desjardin D."/>
            <person name="Finy P."/>
            <person name="Geml J."/>
            <person name="Haridas S."/>
            <person name="Hughes K."/>
            <person name="Justo A."/>
            <person name="Karasinski D."/>
            <person name="Kautmanova I."/>
            <person name="Kiss B."/>
            <person name="Kocsube S."/>
            <person name="Kotiranta H."/>
            <person name="LaButti K.M."/>
            <person name="Lechner B.E."/>
            <person name="Liimatainen K."/>
            <person name="Lipzen A."/>
            <person name="Lukacs Z."/>
            <person name="Mihaltcheva S."/>
            <person name="Morgado L.N."/>
            <person name="Niskanen T."/>
            <person name="Noordeloos M.E."/>
            <person name="Ohm R.A."/>
            <person name="Ortiz-Santana B."/>
            <person name="Ovrebo C."/>
            <person name="Racz N."/>
            <person name="Riley R."/>
            <person name="Savchenko A."/>
            <person name="Shiryaev A."/>
            <person name="Soop K."/>
            <person name="Spirin V."/>
            <person name="Szebenyi C."/>
            <person name="Tomsovsky M."/>
            <person name="Tulloss R.E."/>
            <person name="Uehling J."/>
            <person name="Grigoriev I.V."/>
            <person name="Vagvolgyi C."/>
            <person name="Papp T."/>
            <person name="Martin F.M."/>
            <person name="Miettinen O."/>
            <person name="Hibbett D.S."/>
            <person name="Nagy L.G."/>
        </authorList>
    </citation>
    <scope>NUCLEOTIDE SEQUENCE [LARGE SCALE GENOMIC DNA]</scope>
    <source>
        <strain evidence="6 7">CBS 121175</strain>
    </source>
</reference>
<dbReference type="GO" id="GO:0010420">
    <property type="term" value="F:polyprenyldihydroxybenzoate methyltransferase activity"/>
    <property type="evidence" value="ECO:0007669"/>
    <property type="project" value="UniProtKB-UniRule"/>
</dbReference>
<keyword evidence="3 5" id="KW-0831">Ubiquinone biosynthesis</keyword>
<dbReference type="AlphaFoldDB" id="A0A5C3LA45"/>
<keyword evidence="5" id="KW-0472">Membrane</keyword>
<evidence type="ECO:0000313" key="6">
    <source>
        <dbReference type="EMBL" id="TFK29638.1"/>
    </source>
</evidence>
<protein>
    <recommendedName>
        <fullName evidence="5">Ubiquinone biosynthesis O-methyltransferase, mitochondrial</fullName>
    </recommendedName>
    <alternativeName>
        <fullName evidence="5">3-demethylubiquinol 3-O-methyltransferase</fullName>
        <ecNumber evidence="5">2.1.1.64</ecNumber>
    </alternativeName>
    <alternativeName>
        <fullName evidence="5">3-demethylubiquinone 3-O-methyltransferase</fullName>
        <ecNumber evidence="5">2.1.1.-</ecNumber>
    </alternativeName>
    <alternativeName>
        <fullName evidence="5">Polyprenyldihydroxybenzoate methyltransferase</fullName>
        <ecNumber evidence="5">2.1.1.114</ecNumber>
    </alternativeName>
</protein>
<evidence type="ECO:0000313" key="7">
    <source>
        <dbReference type="Proteomes" id="UP000307440"/>
    </source>
</evidence>
<dbReference type="STRING" id="230819.A0A5C3LA45"/>
<feature type="binding site" evidence="5">
    <location>
        <position position="203"/>
    </location>
    <ligand>
        <name>Mg(2+)</name>
        <dbReference type="ChEBI" id="CHEBI:18420"/>
    </ligand>
</feature>
<dbReference type="NCBIfam" id="TIGR01983">
    <property type="entry name" value="UbiG"/>
    <property type="match status" value="1"/>
</dbReference>
<keyword evidence="5" id="KW-0460">Magnesium</keyword>
<dbReference type="Pfam" id="PF13489">
    <property type="entry name" value="Methyltransf_23"/>
    <property type="match status" value="1"/>
</dbReference>
<keyword evidence="5" id="KW-0496">Mitochondrion</keyword>
<dbReference type="EC" id="2.1.1.114" evidence="5"/>
<keyword evidence="2 5" id="KW-0808">Transferase</keyword>
<keyword evidence="5" id="KW-0479">Metal-binding</keyword>
<dbReference type="OrthoDB" id="3265906at2759"/>
<dbReference type="GO" id="GO:0120537">
    <property type="term" value="F:3-demethylubiquinone 3-O-methyltransferase activity"/>
    <property type="evidence" value="ECO:0007669"/>
    <property type="project" value="RHEA"/>
</dbReference>
<dbReference type="InterPro" id="IPR010233">
    <property type="entry name" value="UbiG_MeTrfase"/>
</dbReference>
<evidence type="ECO:0000256" key="5">
    <source>
        <dbReference type="HAMAP-Rule" id="MF_03190"/>
    </source>
</evidence>
<dbReference type="GO" id="GO:0061542">
    <property type="term" value="F:3-demethylubiquinol 3-O-methyltransferase activity"/>
    <property type="evidence" value="ECO:0007669"/>
    <property type="project" value="UniProtKB-UniRule"/>
</dbReference>
<dbReference type="CDD" id="cd02440">
    <property type="entry name" value="AdoMet_MTases"/>
    <property type="match status" value="1"/>
</dbReference>
<feature type="binding site" evidence="5">
    <location>
        <position position="199"/>
    </location>
    <ligand>
        <name>Mg(2+)</name>
        <dbReference type="ChEBI" id="CHEBI:18420"/>
    </ligand>
</feature>
<evidence type="ECO:0000256" key="1">
    <source>
        <dbReference type="ARBA" id="ARBA00022603"/>
    </source>
</evidence>
<comment type="catalytic activity">
    <reaction evidence="5">
        <text>a 3,4-dihydroxy-5-(all-trans-polyprenyl)benzoate + S-adenosyl-L-methionine = a 4-hydroxy-3-methoxy-5-(all-trans-polyprenyl)benzoate + S-adenosyl-L-homocysteine + H(+)</text>
        <dbReference type="Rhea" id="RHEA:44452"/>
        <dbReference type="Rhea" id="RHEA-COMP:10930"/>
        <dbReference type="Rhea" id="RHEA-COMP:10931"/>
        <dbReference type="ChEBI" id="CHEBI:15378"/>
        <dbReference type="ChEBI" id="CHEBI:57856"/>
        <dbReference type="ChEBI" id="CHEBI:59789"/>
        <dbReference type="ChEBI" id="CHEBI:64694"/>
        <dbReference type="ChEBI" id="CHEBI:84443"/>
        <dbReference type="EC" id="2.1.1.114"/>
    </reaction>
</comment>
<evidence type="ECO:0000256" key="3">
    <source>
        <dbReference type="ARBA" id="ARBA00022688"/>
    </source>
</evidence>
<dbReference type="EC" id="2.1.1.-" evidence="5"/>
<feature type="binding site" evidence="5">
    <location>
        <position position="121"/>
    </location>
    <ligand>
        <name>S-adenosyl-L-methionine</name>
        <dbReference type="ChEBI" id="CHEBI:59789"/>
    </ligand>
</feature>
<keyword evidence="6" id="KW-0830">Ubiquinone</keyword>
<feature type="binding site" evidence="5">
    <location>
        <position position="202"/>
    </location>
    <ligand>
        <name>Mg(2+)</name>
        <dbReference type="ChEBI" id="CHEBI:18420"/>
    </ligand>
</feature>
<dbReference type="UniPathway" id="UPA00232"/>
<comment type="cofactor">
    <cofactor evidence="5">
        <name>Mg(2+)</name>
        <dbReference type="ChEBI" id="CHEBI:18420"/>
    </cofactor>
</comment>